<dbReference type="RefSeq" id="WP_149436252.1">
    <property type="nucleotide sequence ID" value="NZ_VTPX01000009.1"/>
</dbReference>
<organism evidence="1 2">
    <name type="scientific">Salinicola corii</name>
    <dbReference type="NCBI Taxonomy" id="2606937"/>
    <lineage>
        <taxon>Bacteria</taxon>
        <taxon>Pseudomonadati</taxon>
        <taxon>Pseudomonadota</taxon>
        <taxon>Gammaproteobacteria</taxon>
        <taxon>Oceanospirillales</taxon>
        <taxon>Halomonadaceae</taxon>
        <taxon>Salinicola</taxon>
    </lineage>
</organism>
<evidence type="ECO:0000313" key="1">
    <source>
        <dbReference type="EMBL" id="KAA0016841.1"/>
    </source>
</evidence>
<comment type="caution">
    <text evidence="1">The sequence shown here is derived from an EMBL/GenBank/DDBJ whole genome shotgun (WGS) entry which is preliminary data.</text>
</comment>
<gene>
    <name evidence="1" type="ORF">F0A16_15180</name>
</gene>
<protein>
    <submittedName>
        <fullName evidence="1">Uncharacterized protein</fullName>
    </submittedName>
</protein>
<evidence type="ECO:0000313" key="2">
    <source>
        <dbReference type="Proteomes" id="UP000466024"/>
    </source>
</evidence>
<reference evidence="1 2" key="1">
    <citation type="submission" date="2019-08" db="EMBL/GenBank/DDBJ databases">
        <title>Bioinformatics analysis of the strain L3 and L5.</title>
        <authorList>
            <person name="Li X."/>
        </authorList>
    </citation>
    <scope>NUCLEOTIDE SEQUENCE [LARGE SCALE GENOMIC DNA]</scope>
    <source>
        <strain evidence="1 2">L3</strain>
    </source>
</reference>
<dbReference type="EMBL" id="VTPX01000009">
    <property type="protein sequence ID" value="KAA0016841.1"/>
    <property type="molecule type" value="Genomic_DNA"/>
</dbReference>
<sequence length="85" mass="9150">MKPGFDEEETMPADAGYRSSALLGPLDANTLTTPPLPGKAARERVEVLLGRHPVIARATERYLVALLREDARIGATVTGPATRPR</sequence>
<dbReference type="Proteomes" id="UP000466024">
    <property type="component" value="Unassembled WGS sequence"/>
</dbReference>
<accession>A0A640WDE7</accession>
<name>A0A640WDE7_9GAMM</name>
<dbReference type="AlphaFoldDB" id="A0A640WDE7"/>
<keyword evidence="2" id="KW-1185">Reference proteome</keyword>
<proteinExistence type="predicted"/>